<dbReference type="GO" id="GO:0006655">
    <property type="term" value="P:phosphatidylglycerol biosynthetic process"/>
    <property type="evidence" value="ECO:0007669"/>
    <property type="project" value="UniProtKB-UniPathway"/>
</dbReference>
<comment type="pathway">
    <text evidence="1">Phospholipid metabolism; phosphatidylglycerol biosynthesis; phosphatidylglycerol from CDP-diacylglycerol: step 2/2.</text>
</comment>
<keyword evidence="1" id="KW-1003">Cell membrane</keyword>
<dbReference type="EMBL" id="FNCE01000002">
    <property type="protein sequence ID" value="SDF71601.1"/>
    <property type="molecule type" value="Genomic_DNA"/>
</dbReference>
<comment type="subcellular location">
    <subcellularLocation>
        <location evidence="1">Cell inner membrane</location>
        <topology evidence="1">Multi-pass membrane protein</topology>
    </subcellularLocation>
</comment>
<dbReference type="STRING" id="1082479.SAMN05216241_102108"/>
<comment type="cofactor">
    <cofactor evidence="1">
        <name>Mg(2+)</name>
        <dbReference type="ChEBI" id="CHEBI:18420"/>
    </cofactor>
</comment>
<reference evidence="4 5" key="1">
    <citation type="submission" date="2016-10" db="EMBL/GenBank/DDBJ databases">
        <authorList>
            <person name="de Groot N.N."/>
        </authorList>
    </citation>
    <scope>NUCLEOTIDE SEQUENCE [LARGE SCALE GENOMIC DNA]</scope>
    <source>
        <strain evidence="4 5">DSM 25584</strain>
    </source>
</reference>
<dbReference type="RefSeq" id="WP_090018756.1">
    <property type="nucleotide sequence ID" value="NZ_FNCE01000002.1"/>
</dbReference>
<feature type="transmembrane region" description="Helical" evidence="2">
    <location>
        <begin position="38"/>
        <end position="65"/>
    </location>
</feature>
<dbReference type="GO" id="GO:0008962">
    <property type="term" value="F:phosphatidylglycerophosphatase activity"/>
    <property type="evidence" value="ECO:0007669"/>
    <property type="project" value="UniProtKB-EC"/>
</dbReference>
<dbReference type="PANTHER" id="PTHR36305:SF1">
    <property type="entry name" value="PHOSPHATIDYLGLYCEROPHOSPHATASE A"/>
    <property type="match status" value="1"/>
</dbReference>
<keyword evidence="1 2" id="KW-0812">Transmembrane</keyword>
<protein>
    <recommendedName>
        <fullName evidence="1">Phosphatidylglycerophosphatase A</fullName>
        <ecNumber evidence="1">3.1.3.27</ecNumber>
    </recommendedName>
    <alternativeName>
        <fullName evidence="1">Phosphatidylglycerolphosphate phosphatase A</fullName>
    </alternativeName>
</protein>
<keyword evidence="1" id="KW-0460">Magnesium</keyword>
<keyword evidence="1" id="KW-0479">Metal-binding</keyword>
<evidence type="ECO:0000256" key="2">
    <source>
        <dbReference type="SAM" id="Phobius"/>
    </source>
</evidence>
<dbReference type="PANTHER" id="PTHR36305">
    <property type="entry name" value="PHOSPHATIDYLGLYCEROPHOSPHATASE A"/>
    <property type="match status" value="1"/>
</dbReference>
<proteinExistence type="predicted"/>
<dbReference type="UniPathway" id="UPA00084">
    <property type="reaction ID" value="UER00504"/>
</dbReference>
<keyword evidence="1" id="KW-1208">Phospholipid metabolism</keyword>
<dbReference type="Proteomes" id="UP000199415">
    <property type="component" value="Unassembled WGS sequence"/>
</dbReference>
<gene>
    <name evidence="4" type="ORF">SAMN05216241_102108</name>
</gene>
<evidence type="ECO:0000313" key="5">
    <source>
        <dbReference type="Proteomes" id="UP000199415"/>
    </source>
</evidence>
<organism evidence="4 5">
    <name type="scientific">Limimonas halophila</name>
    <dbReference type="NCBI Taxonomy" id="1082479"/>
    <lineage>
        <taxon>Bacteria</taxon>
        <taxon>Pseudomonadati</taxon>
        <taxon>Pseudomonadota</taxon>
        <taxon>Alphaproteobacteria</taxon>
        <taxon>Rhodospirillales</taxon>
        <taxon>Rhodovibrionaceae</taxon>
        <taxon>Limimonas</taxon>
    </lineage>
</organism>
<dbReference type="OrthoDB" id="9804091at2"/>
<keyword evidence="1" id="KW-0997">Cell inner membrane</keyword>
<feature type="transmembrane region" description="Helical" evidence="2">
    <location>
        <begin position="85"/>
        <end position="109"/>
    </location>
</feature>
<keyword evidence="1" id="KW-0443">Lipid metabolism</keyword>
<dbReference type="Pfam" id="PF04608">
    <property type="entry name" value="PgpA"/>
    <property type="match status" value="1"/>
</dbReference>
<dbReference type="GO" id="GO:0009395">
    <property type="term" value="P:phospholipid catabolic process"/>
    <property type="evidence" value="ECO:0007669"/>
    <property type="project" value="UniProtKB-KW"/>
</dbReference>
<accession>A0A1G7NCD9</accession>
<dbReference type="GO" id="GO:0046872">
    <property type="term" value="F:metal ion binding"/>
    <property type="evidence" value="ECO:0007669"/>
    <property type="project" value="UniProtKB-KW"/>
</dbReference>
<dbReference type="EC" id="3.1.3.27" evidence="1"/>
<keyword evidence="1" id="KW-0595">Phospholipid degradation</keyword>
<keyword evidence="1" id="KW-0378">Hydrolase</keyword>
<dbReference type="InterPro" id="IPR007686">
    <property type="entry name" value="YutG/PgpA"/>
</dbReference>
<keyword evidence="2" id="KW-1133">Transmembrane helix</keyword>
<dbReference type="CDD" id="cd06971">
    <property type="entry name" value="PgpA"/>
    <property type="match status" value="1"/>
</dbReference>
<evidence type="ECO:0000313" key="4">
    <source>
        <dbReference type="EMBL" id="SDF71601.1"/>
    </source>
</evidence>
<keyword evidence="5" id="KW-1185">Reference proteome</keyword>
<keyword evidence="1 2" id="KW-0472">Membrane</keyword>
<dbReference type="InterPro" id="IPR036681">
    <property type="entry name" value="PgpA-like_sf"/>
</dbReference>
<name>A0A1G7NCD9_9PROT</name>
<dbReference type="InterPro" id="IPR026037">
    <property type="entry name" value="PgpA"/>
</dbReference>
<comment type="function">
    <text evidence="1">Lipid phosphatase which dephosphorylates phosphatidylglycerophosphate (PGP) to phosphatidylglycerol (PG).</text>
</comment>
<feature type="transmembrane region" description="Helical" evidence="2">
    <location>
        <begin position="6"/>
        <end position="26"/>
    </location>
</feature>
<dbReference type="GO" id="GO:0005886">
    <property type="term" value="C:plasma membrane"/>
    <property type="evidence" value="ECO:0007669"/>
    <property type="project" value="UniProtKB-SubCell"/>
</dbReference>
<sequence>MARPATLSPIGLIATWFGSGLLPTMPGTWGSLATLPPAALLAWGLGAWGPALLAVAATALGVWAGGRYAGAAGEHDPGEVVIDEVAGQAAVLAAVPLTPLGYALGFAAFRVADTLKPWPLRRLERLPGGWGIMADDLGAGVYAGVAAALGVWLIGGGGW</sequence>
<dbReference type="PIRSF" id="PIRSF006162">
    <property type="entry name" value="PgpA"/>
    <property type="match status" value="1"/>
</dbReference>
<feature type="domain" description="YutG/PgpA" evidence="3">
    <location>
        <begin position="12"/>
        <end position="149"/>
    </location>
</feature>
<dbReference type="AlphaFoldDB" id="A0A1G7NCD9"/>
<dbReference type="SUPFAM" id="SSF101307">
    <property type="entry name" value="YutG-like"/>
    <property type="match status" value="1"/>
</dbReference>
<evidence type="ECO:0000259" key="3">
    <source>
        <dbReference type="Pfam" id="PF04608"/>
    </source>
</evidence>
<evidence type="ECO:0000256" key="1">
    <source>
        <dbReference type="PIRNR" id="PIRNR006162"/>
    </source>
</evidence>
<keyword evidence="1" id="KW-0442">Lipid degradation</keyword>
<comment type="catalytic activity">
    <reaction evidence="1">
        <text>a 1,2-diacyl-sn-glycero-3-phospho-(1'-sn-glycero-3'-phosphate) + H2O = a 1,2-diacyl-sn-glycero-3-phospho-(1'-sn-glycerol) + phosphate</text>
        <dbReference type="Rhea" id="RHEA:33751"/>
        <dbReference type="ChEBI" id="CHEBI:15377"/>
        <dbReference type="ChEBI" id="CHEBI:43474"/>
        <dbReference type="ChEBI" id="CHEBI:60110"/>
        <dbReference type="ChEBI" id="CHEBI:64716"/>
        <dbReference type="EC" id="3.1.3.27"/>
    </reaction>
</comment>
<feature type="transmembrane region" description="Helical" evidence="2">
    <location>
        <begin position="130"/>
        <end position="154"/>
    </location>
</feature>